<dbReference type="GO" id="GO:0004694">
    <property type="term" value="F:eukaryotic translation initiation factor 2alpha kinase activity"/>
    <property type="evidence" value="ECO:0007669"/>
    <property type="project" value="TreeGrafter"/>
</dbReference>
<dbReference type="CDD" id="cd13996">
    <property type="entry name" value="STKc_EIF2AK"/>
    <property type="match status" value="1"/>
</dbReference>
<evidence type="ECO:0000256" key="5">
    <source>
        <dbReference type="ARBA" id="ARBA00022777"/>
    </source>
</evidence>
<evidence type="ECO:0000313" key="15">
    <source>
        <dbReference type="Proteomes" id="UP000077115"/>
    </source>
</evidence>
<feature type="binding site" evidence="11">
    <location>
        <position position="345"/>
    </location>
    <ligand>
        <name>ATP</name>
        <dbReference type="ChEBI" id="CHEBI:30616"/>
    </ligand>
</feature>
<dbReference type="VEuPathDB" id="FungiDB:BDEG_26709"/>
<proteinExistence type="inferred from homology"/>
<sequence length="1151" mass="126320">MPNIHSKRRISSMKQDHAMMYNPHLIPNSLEPSHNVCTSNVSIPLQSNFENSFKDNSKHEPVSSIDSSILPSSHMHHKLELKAYPTHSSLISTVVAAAYNSIHVPILLVYRHQTSTETTAIFSNSCFNSSFGSTCNGIPRTTSIPLTLPLNASTLLPSINLILTMSGLLHDNSDSEDSSDDATDHNEDQISTTNPIQPTCSLSSQPPRPSLQAHPLKHTLHMPNGSTHPVRIHTASLDSSILSTPLLPKGGQVFVFTLKPNTFKTDRRRSSELENGLNLTRDIAHASKETIACSIKESDLYRTASTPPSRYRTEFEEIEQLGRGGFGVVYRARNLLDGQEYAIKKVKLNCPPEALQNLTHSSALFDRDRASASASLLSLRNSSPSLSGSTTSTSVSPIPLAFASSFGSGHTRRLSQADDRLLREVKTFAMLSNHPNVVRYYNAWIEAPEKPLTSNLKNSSHSLRGLFPPSRSSRSSISLSDVSFDYGSEAGLESDLTEGEDSESISECDDHDEDHDHFQEAGLEEDSLRPNSLHTHNSTLYIQMQLYACQDLRVWIKSRRTVDRAHNMLIFAQLVSGLVHIHGQNIIHRDVKPENIFLKGSHVYLGDFGLAKSVSDHIIIMGEPNNNGQPLHASKYFSNDISSCDVIESSTSHGTYFYTAPEILEEQLCTTKSDIYSLGVILLELVCVFDTAMERVVVLDTLKRDGSIPEKVLEMYPEECDLIRMLVSGDPAARPTAAEILVSDFFRFEFCRSNSLSICNNGAPCDTDTDPLNMFSMSPWSSPGHTPSAFHFKQTPTQPWLSSNSASGNLAIPGEQCSMNQSPGGYFNRRMSQDSGFFSSVRTSFSTSSVNTSQQFGGSIPRKGLHSRVVSQPGEIVLRPLGGLPVPPTYSHPLTLCNNGDAGKDPLRDFRFPAVGNTVARPAQANAPDISQWVFPVSENKNLVHDSSNPNHTIVQTSDISDEGKKPALSIPLPPLVLSPSIPLELNDRAAVAAENDETESCSPMIAHPPLQRPRCHSMLCSPRYSLPYTLTSAPSAPLMQSHCPPILPNPAQSDRDEFVSDTLNGVAPSIGDPSTSPQLKLTIKPQNIPCGPLSAPYAMGAHPYGCEPEQGDTTKQIEVERRIWMLERDKAVLEARLRAMEIHSAFLESL</sequence>
<dbReference type="PANTHER" id="PTHR11042">
    <property type="entry name" value="EUKARYOTIC TRANSLATION INITIATION FACTOR 2-ALPHA KINASE EIF2-ALPHA KINASE -RELATED"/>
    <property type="match status" value="1"/>
</dbReference>
<evidence type="ECO:0000256" key="7">
    <source>
        <dbReference type="ARBA" id="ARBA00023193"/>
    </source>
</evidence>
<dbReference type="OrthoDB" id="341578at2759"/>
<gene>
    <name evidence="14" type="ORF">BDEG_26709</name>
</gene>
<keyword evidence="6 11" id="KW-0067">ATP-binding</keyword>
<evidence type="ECO:0000256" key="10">
    <source>
        <dbReference type="ARBA" id="ARBA00048977"/>
    </source>
</evidence>
<name>A0A177WTW2_BATDL</name>
<evidence type="ECO:0000256" key="9">
    <source>
        <dbReference type="ARBA" id="ARBA00048659"/>
    </source>
</evidence>
<dbReference type="InterPro" id="IPR011009">
    <property type="entry name" value="Kinase-like_dom_sf"/>
</dbReference>
<dbReference type="Pfam" id="PF00069">
    <property type="entry name" value="Pkinase"/>
    <property type="match status" value="1"/>
</dbReference>
<keyword evidence="3" id="KW-0808">Transferase</keyword>
<dbReference type="STRING" id="403673.A0A177WTW2"/>
<reference evidence="14 15" key="2">
    <citation type="submission" date="2016-05" db="EMBL/GenBank/DDBJ databases">
        <title>Lineage-specific infection strategies underlie the spectrum of fungal disease in amphibians.</title>
        <authorList>
            <person name="Cuomo C.A."/>
            <person name="Farrer R.A."/>
            <person name="James T."/>
            <person name="Longcore J."/>
            <person name="Birren B."/>
        </authorList>
    </citation>
    <scope>NUCLEOTIDE SEQUENCE [LARGE SCALE GENOMIC DNA]</scope>
    <source>
        <strain evidence="14 15">JEL423</strain>
    </source>
</reference>
<evidence type="ECO:0000259" key="13">
    <source>
        <dbReference type="PROSITE" id="PS50011"/>
    </source>
</evidence>
<evidence type="ECO:0000256" key="4">
    <source>
        <dbReference type="ARBA" id="ARBA00022741"/>
    </source>
</evidence>
<keyword evidence="2" id="KW-0723">Serine/threonine-protein kinase</keyword>
<evidence type="ECO:0000256" key="8">
    <source>
        <dbReference type="ARBA" id="ARBA00037982"/>
    </source>
</evidence>
<protein>
    <recommendedName>
        <fullName evidence="1">non-specific serine/threonine protein kinase</fullName>
        <ecNumber evidence="1">2.7.11.1</ecNumber>
    </recommendedName>
</protein>
<keyword evidence="5" id="KW-0418">Kinase</keyword>
<dbReference type="GO" id="GO:0005634">
    <property type="term" value="C:nucleus"/>
    <property type="evidence" value="ECO:0007669"/>
    <property type="project" value="TreeGrafter"/>
</dbReference>
<dbReference type="InterPro" id="IPR017441">
    <property type="entry name" value="Protein_kinase_ATP_BS"/>
</dbReference>
<dbReference type="PROSITE" id="PS00108">
    <property type="entry name" value="PROTEIN_KINASE_ST"/>
    <property type="match status" value="1"/>
</dbReference>
<evidence type="ECO:0000256" key="2">
    <source>
        <dbReference type="ARBA" id="ARBA00022527"/>
    </source>
</evidence>
<evidence type="ECO:0000256" key="11">
    <source>
        <dbReference type="PROSITE-ProRule" id="PRU10141"/>
    </source>
</evidence>
<dbReference type="InterPro" id="IPR000719">
    <property type="entry name" value="Prot_kinase_dom"/>
</dbReference>
<dbReference type="GO" id="GO:0005737">
    <property type="term" value="C:cytoplasm"/>
    <property type="evidence" value="ECO:0007669"/>
    <property type="project" value="TreeGrafter"/>
</dbReference>
<dbReference type="SMART" id="SM00220">
    <property type="entry name" value="S_TKc"/>
    <property type="match status" value="1"/>
</dbReference>
<dbReference type="PROSITE" id="PS00107">
    <property type="entry name" value="PROTEIN_KINASE_ATP"/>
    <property type="match status" value="1"/>
</dbReference>
<comment type="catalytic activity">
    <reaction evidence="10">
        <text>L-seryl-[protein] + ATP = O-phospho-L-seryl-[protein] + ADP + H(+)</text>
        <dbReference type="Rhea" id="RHEA:17989"/>
        <dbReference type="Rhea" id="RHEA-COMP:9863"/>
        <dbReference type="Rhea" id="RHEA-COMP:11604"/>
        <dbReference type="ChEBI" id="CHEBI:15378"/>
        <dbReference type="ChEBI" id="CHEBI:29999"/>
        <dbReference type="ChEBI" id="CHEBI:30616"/>
        <dbReference type="ChEBI" id="CHEBI:83421"/>
        <dbReference type="ChEBI" id="CHEBI:456216"/>
        <dbReference type="EC" id="2.7.11.1"/>
    </reaction>
    <physiologicalReaction direction="left-to-right" evidence="10">
        <dbReference type="Rhea" id="RHEA:17990"/>
    </physiologicalReaction>
</comment>
<dbReference type="InterPro" id="IPR008271">
    <property type="entry name" value="Ser/Thr_kinase_AS"/>
</dbReference>
<evidence type="ECO:0000313" key="14">
    <source>
        <dbReference type="EMBL" id="OAJ43342.1"/>
    </source>
</evidence>
<dbReference type="PANTHER" id="PTHR11042:SF160">
    <property type="entry name" value="EUKARYOTIC TRANSLATION INITIATION FACTOR 2-ALPHA KINASE 1"/>
    <property type="match status" value="1"/>
</dbReference>
<organism evidence="14 15">
    <name type="scientific">Batrachochytrium dendrobatidis (strain JEL423)</name>
    <dbReference type="NCBI Taxonomy" id="403673"/>
    <lineage>
        <taxon>Eukaryota</taxon>
        <taxon>Fungi</taxon>
        <taxon>Fungi incertae sedis</taxon>
        <taxon>Chytridiomycota</taxon>
        <taxon>Chytridiomycota incertae sedis</taxon>
        <taxon>Chytridiomycetes</taxon>
        <taxon>Rhizophydiales</taxon>
        <taxon>Rhizophydiales incertae sedis</taxon>
        <taxon>Batrachochytrium</taxon>
    </lineage>
</organism>
<keyword evidence="4 11" id="KW-0547">Nucleotide-binding</keyword>
<evidence type="ECO:0000256" key="3">
    <source>
        <dbReference type="ARBA" id="ARBA00022679"/>
    </source>
</evidence>
<comment type="catalytic activity">
    <reaction evidence="9">
        <text>L-threonyl-[protein] + ATP = O-phospho-L-threonyl-[protein] + ADP + H(+)</text>
        <dbReference type="Rhea" id="RHEA:46608"/>
        <dbReference type="Rhea" id="RHEA-COMP:11060"/>
        <dbReference type="Rhea" id="RHEA-COMP:11605"/>
        <dbReference type="ChEBI" id="CHEBI:15378"/>
        <dbReference type="ChEBI" id="CHEBI:30013"/>
        <dbReference type="ChEBI" id="CHEBI:30616"/>
        <dbReference type="ChEBI" id="CHEBI:61977"/>
        <dbReference type="ChEBI" id="CHEBI:456216"/>
        <dbReference type="EC" id="2.7.11.1"/>
    </reaction>
    <physiologicalReaction direction="left-to-right" evidence="9">
        <dbReference type="Rhea" id="RHEA:46609"/>
    </physiologicalReaction>
</comment>
<feature type="compositionally biased region" description="Acidic residues" evidence="12">
    <location>
        <begin position="495"/>
        <end position="513"/>
    </location>
</feature>
<accession>A0A177WTW2</accession>
<feature type="domain" description="Protein kinase" evidence="13">
    <location>
        <begin position="315"/>
        <end position="746"/>
    </location>
</feature>
<feature type="region of interest" description="Disordered" evidence="12">
    <location>
        <begin position="492"/>
        <end position="514"/>
    </location>
</feature>
<evidence type="ECO:0000256" key="6">
    <source>
        <dbReference type="ARBA" id="ARBA00022840"/>
    </source>
</evidence>
<evidence type="ECO:0000256" key="12">
    <source>
        <dbReference type="SAM" id="MobiDB-lite"/>
    </source>
</evidence>
<feature type="region of interest" description="Disordered" evidence="12">
    <location>
        <begin position="172"/>
        <end position="227"/>
    </location>
</feature>
<dbReference type="SUPFAM" id="SSF56112">
    <property type="entry name" value="Protein kinase-like (PK-like)"/>
    <property type="match status" value="1"/>
</dbReference>
<dbReference type="InterPro" id="IPR050339">
    <property type="entry name" value="CC_SR_Kinase"/>
</dbReference>
<comment type="similarity">
    <text evidence="8">Belongs to the protein kinase superfamily. Ser/Thr protein kinase family. GCN2 subfamily.</text>
</comment>
<reference evidence="14 15" key="1">
    <citation type="submission" date="2006-10" db="EMBL/GenBank/DDBJ databases">
        <title>The Genome Sequence of Batrachochytrium dendrobatidis JEL423.</title>
        <authorList>
            <consortium name="The Broad Institute Genome Sequencing Platform"/>
            <person name="Birren B."/>
            <person name="Lander E."/>
            <person name="Galagan J."/>
            <person name="Cuomo C."/>
            <person name="Devon K."/>
            <person name="Jaffe D."/>
            <person name="Butler J."/>
            <person name="Alvarez P."/>
            <person name="Gnerre S."/>
            <person name="Grabherr M."/>
            <person name="Kleber M."/>
            <person name="Mauceli E."/>
            <person name="Brockman W."/>
            <person name="Young S."/>
            <person name="LaButti K."/>
            <person name="Sykes S."/>
            <person name="DeCaprio D."/>
            <person name="Crawford M."/>
            <person name="Koehrsen M."/>
            <person name="Engels R."/>
            <person name="Montgomery P."/>
            <person name="Pearson M."/>
            <person name="Howarth C."/>
            <person name="Larson L."/>
            <person name="White J."/>
            <person name="O'Leary S."/>
            <person name="Kodira C."/>
            <person name="Zeng Q."/>
            <person name="Yandava C."/>
            <person name="Alvarado L."/>
            <person name="Longcore J."/>
            <person name="James T."/>
        </authorList>
    </citation>
    <scope>NUCLEOTIDE SEQUENCE [LARGE SCALE GENOMIC DNA]</scope>
    <source>
        <strain evidence="14 15">JEL423</strain>
    </source>
</reference>
<keyword evidence="7" id="KW-0652">Protein synthesis inhibitor</keyword>
<dbReference type="Proteomes" id="UP000077115">
    <property type="component" value="Unassembled WGS sequence"/>
</dbReference>
<dbReference type="Gene3D" id="3.30.200.20">
    <property type="entry name" value="Phosphorylase Kinase, domain 1"/>
    <property type="match status" value="2"/>
</dbReference>
<dbReference type="Gene3D" id="1.10.510.10">
    <property type="entry name" value="Transferase(Phosphotransferase) domain 1"/>
    <property type="match status" value="1"/>
</dbReference>
<evidence type="ECO:0000256" key="1">
    <source>
        <dbReference type="ARBA" id="ARBA00012513"/>
    </source>
</evidence>
<dbReference type="EC" id="2.7.11.1" evidence="1"/>
<feature type="compositionally biased region" description="Polar residues" evidence="12">
    <location>
        <begin position="189"/>
        <end position="200"/>
    </location>
</feature>
<dbReference type="GO" id="GO:0017148">
    <property type="term" value="P:negative regulation of translation"/>
    <property type="evidence" value="ECO:0007669"/>
    <property type="project" value="UniProtKB-KW"/>
</dbReference>
<dbReference type="PROSITE" id="PS50011">
    <property type="entry name" value="PROTEIN_KINASE_DOM"/>
    <property type="match status" value="1"/>
</dbReference>
<dbReference type="EMBL" id="DS022309">
    <property type="protein sequence ID" value="OAJ43342.1"/>
    <property type="molecule type" value="Genomic_DNA"/>
</dbReference>
<dbReference type="AlphaFoldDB" id="A0A177WTW2"/>
<dbReference type="GO" id="GO:0005524">
    <property type="term" value="F:ATP binding"/>
    <property type="evidence" value="ECO:0007669"/>
    <property type="project" value="UniProtKB-UniRule"/>
</dbReference>